<proteinExistence type="predicted"/>
<sequence>MSATPIKFSGSFLNTELLREFSAKPNRQRGTRIPNLLWLEILTANRATQTLSTSQTATEFRPPRPEHLAELALEIVAREKCLGCQMPDVMEEYINETMIIILSRVPSAGLMFFGYGMEKVPKNDTVRVANSNYYAAIAEGGIMARFRLRSLPTMSRKVRGTNGRPREKLVGRLGGNPLFPLTKKAENAFTIYGKTLEELEFMLFQEREHW</sequence>
<gene>
    <name evidence="1" type="ORF">RPERSI_LOCUS16835</name>
</gene>
<evidence type="ECO:0000313" key="2">
    <source>
        <dbReference type="Proteomes" id="UP000789920"/>
    </source>
</evidence>
<dbReference type="EMBL" id="CAJVQC010042193">
    <property type="protein sequence ID" value="CAG8774713.1"/>
    <property type="molecule type" value="Genomic_DNA"/>
</dbReference>
<protein>
    <submittedName>
        <fullName evidence="1">7717_t:CDS:1</fullName>
    </submittedName>
</protein>
<comment type="caution">
    <text evidence="1">The sequence shown here is derived from an EMBL/GenBank/DDBJ whole genome shotgun (WGS) entry which is preliminary data.</text>
</comment>
<evidence type="ECO:0000313" key="1">
    <source>
        <dbReference type="EMBL" id="CAG8774713.1"/>
    </source>
</evidence>
<dbReference type="Proteomes" id="UP000789920">
    <property type="component" value="Unassembled WGS sequence"/>
</dbReference>
<organism evidence="1 2">
    <name type="scientific">Racocetra persica</name>
    <dbReference type="NCBI Taxonomy" id="160502"/>
    <lineage>
        <taxon>Eukaryota</taxon>
        <taxon>Fungi</taxon>
        <taxon>Fungi incertae sedis</taxon>
        <taxon>Mucoromycota</taxon>
        <taxon>Glomeromycotina</taxon>
        <taxon>Glomeromycetes</taxon>
        <taxon>Diversisporales</taxon>
        <taxon>Gigasporaceae</taxon>
        <taxon>Racocetra</taxon>
    </lineage>
</organism>
<name>A0ACA9R386_9GLOM</name>
<feature type="non-terminal residue" evidence="1">
    <location>
        <position position="210"/>
    </location>
</feature>
<accession>A0ACA9R386</accession>
<keyword evidence="2" id="KW-1185">Reference proteome</keyword>
<reference evidence="1" key="1">
    <citation type="submission" date="2021-06" db="EMBL/GenBank/DDBJ databases">
        <authorList>
            <person name="Kallberg Y."/>
            <person name="Tangrot J."/>
            <person name="Rosling A."/>
        </authorList>
    </citation>
    <scope>NUCLEOTIDE SEQUENCE</scope>
    <source>
        <strain evidence="1">MA461A</strain>
    </source>
</reference>